<keyword evidence="2" id="KW-0547">Nucleotide-binding</keyword>
<dbReference type="InterPro" id="IPR007695">
    <property type="entry name" value="DNA_mismatch_repair_MutS-lik_N"/>
</dbReference>
<dbReference type="SUPFAM" id="SSF52540">
    <property type="entry name" value="P-loop containing nucleoside triphosphate hydrolases"/>
    <property type="match status" value="1"/>
</dbReference>
<sequence>MSKESDEGVRLPKLAKWTSLNLPFSHVSGTLLHPGQFTRHNFQCPQSQHHTPAALPLPMRFLLRNNLPPLLFRLPKPPVLRLVRTAKTVSVVPVSKIKFDPPPTPLPPFISYPPVIQQAYDRIQQYPNAIVLTRVGSFYEAYFDNAPLVSSLLGIKLAQRKTVRGTVQMAGFPITQMPRYLRILVQEMGKDVVVCEEVSTESGIQRRVERIVSPGTYLEDDTDTSGETSGSSAIGRNWLLSVVKEGDDVGLAWSEIATGESFVRVCREDEVLAEVDRIEPREILVDDRLVDIKQVLEEAGNRAGIVAKFVDVEDMALSPKKWDLVREKAGIERLLPEEMAALNLLFGYVSQQFGDNKPDLQPPIRWKEKDAMVLDNNALRSLEIVKTAQDGGYIGSLLHTVRRTVTKGGTRLLRDWLTTPLMSLPEIEKRQEMVSIFVKNQYMLNELRSRLKETRDIRTIRQKLVLGKGDPDELISLARTIRTASSIKATLDDYLSMRKTTGGTILKHKFTDLEIPVKLANTIEKAIDEEGVNKKHILDAEAAAQAGEDAEQVVAAVEEAATASEEPTLKVRRKPKVEKDDREKDAWIMKKNASRALAQLHRELETYYVKKDQLTQKLRESYEAPTLTLKWSSSLSHHVHVRGKDAIRSLKQLGLQPKSLTSSRSTKTFHAPEWTHLGTLLESQRQQIRFAEQELFHKLRLKVIADSAALRRISDLLETLDVLLSFATIATELGWTRPTVLKPTVAKRITRLLAATHPALPLAPPPEEVTVSTLGKPHRLIVLTGPNMSGKSTLLKMIGLLQVLAQVGSYIPCKEKSTLTIVDRIFTRVNATDSLLLNTSRFKSEVLELKAILDHGTKDSLVLLDEPLTSTDPTSALALTYSVVIEVFNRMKVGRVVLATHFGKLVEMLDELKTNRAHVGFWKTGIWEDEDGDWGYIRSITEGVSKGSEALRVAGEVGLSTNVVARAETVKDGLQGKRAY</sequence>
<dbReference type="InterPro" id="IPR000432">
    <property type="entry name" value="DNA_mismatch_repair_MutS_C"/>
</dbReference>
<dbReference type="Gene3D" id="3.40.1170.10">
    <property type="entry name" value="DNA repair protein MutS, domain I"/>
    <property type="match status" value="1"/>
</dbReference>
<feature type="domain" description="DNA mismatch repair protein MutS core" evidence="7">
    <location>
        <begin position="392"/>
        <end position="763"/>
    </location>
</feature>
<dbReference type="AlphaFoldDB" id="A0A3N4HVR5"/>
<dbReference type="InterPro" id="IPR007696">
    <property type="entry name" value="DNA_mismatch_repair_MutS_core"/>
</dbReference>
<dbReference type="InterPro" id="IPR036678">
    <property type="entry name" value="MutS_con_dom_sf"/>
</dbReference>
<dbReference type="Gene3D" id="1.10.1420.10">
    <property type="match status" value="1"/>
</dbReference>
<dbReference type="EMBL" id="ML119728">
    <property type="protein sequence ID" value="RPA77297.1"/>
    <property type="molecule type" value="Genomic_DNA"/>
</dbReference>
<dbReference type="InterPro" id="IPR045076">
    <property type="entry name" value="MutS"/>
</dbReference>
<dbReference type="Pfam" id="PF05188">
    <property type="entry name" value="MutS_II"/>
    <property type="match status" value="1"/>
</dbReference>
<keyword evidence="4" id="KW-0067">ATP-binding</keyword>
<dbReference type="PANTHER" id="PTHR11361">
    <property type="entry name" value="DNA MISMATCH REPAIR PROTEIN MUTS FAMILY MEMBER"/>
    <property type="match status" value="1"/>
</dbReference>
<dbReference type="SUPFAM" id="SSF48334">
    <property type="entry name" value="DNA repair protein MutS, domain III"/>
    <property type="match status" value="1"/>
</dbReference>
<dbReference type="OrthoDB" id="2534523at2759"/>
<evidence type="ECO:0000256" key="4">
    <source>
        <dbReference type="ARBA" id="ARBA00022840"/>
    </source>
</evidence>
<dbReference type="InterPro" id="IPR027417">
    <property type="entry name" value="P-loop_NTPase"/>
</dbReference>
<dbReference type="InterPro" id="IPR016151">
    <property type="entry name" value="DNA_mismatch_repair_MutS_N"/>
</dbReference>
<reference evidence="9 10" key="1">
    <citation type="journal article" date="2018" name="Nat. Ecol. Evol.">
        <title>Pezizomycetes genomes reveal the molecular basis of ectomycorrhizal truffle lifestyle.</title>
        <authorList>
            <person name="Murat C."/>
            <person name="Payen T."/>
            <person name="Noel B."/>
            <person name="Kuo A."/>
            <person name="Morin E."/>
            <person name="Chen J."/>
            <person name="Kohler A."/>
            <person name="Krizsan K."/>
            <person name="Balestrini R."/>
            <person name="Da Silva C."/>
            <person name="Montanini B."/>
            <person name="Hainaut M."/>
            <person name="Levati E."/>
            <person name="Barry K.W."/>
            <person name="Belfiori B."/>
            <person name="Cichocki N."/>
            <person name="Clum A."/>
            <person name="Dockter R.B."/>
            <person name="Fauchery L."/>
            <person name="Guy J."/>
            <person name="Iotti M."/>
            <person name="Le Tacon F."/>
            <person name="Lindquist E.A."/>
            <person name="Lipzen A."/>
            <person name="Malagnac F."/>
            <person name="Mello A."/>
            <person name="Molinier V."/>
            <person name="Miyauchi S."/>
            <person name="Poulain J."/>
            <person name="Riccioni C."/>
            <person name="Rubini A."/>
            <person name="Sitrit Y."/>
            <person name="Splivallo R."/>
            <person name="Traeger S."/>
            <person name="Wang M."/>
            <person name="Zifcakova L."/>
            <person name="Wipf D."/>
            <person name="Zambonelli A."/>
            <person name="Paolocci F."/>
            <person name="Nowrousian M."/>
            <person name="Ottonello S."/>
            <person name="Baldrian P."/>
            <person name="Spatafora J.W."/>
            <person name="Henrissat B."/>
            <person name="Nagy L.G."/>
            <person name="Aury J.M."/>
            <person name="Wincker P."/>
            <person name="Grigoriev I.V."/>
            <person name="Bonfante P."/>
            <person name="Martin F.M."/>
        </authorList>
    </citation>
    <scope>NUCLEOTIDE SEQUENCE [LARGE SCALE GENOMIC DNA]</scope>
    <source>
        <strain evidence="9 10">RN42</strain>
    </source>
</reference>
<dbReference type="InterPro" id="IPR017261">
    <property type="entry name" value="DNA_mismatch_repair_MutS/MSH"/>
</dbReference>
<accession>A0A3N4HVR5</accession>
<evidence type="ECO:0000259" key="7">
    <source>
        <dbReference type="SMART" id="SM00533"/>
    </source>
</evidence>
<dbReference type="Pfam" id="PF05192">
    <property type="entry name" value="MutS_III"/>
    <property type="match status" value="1"/>
</dbReference>
<dbReference type="Pfam" id="PF00488">
    <property type="entry name" value="MutS_V"/>
    <property type="match status" value="1"/>
</dbReference>
<organism evidence="9 10">
    <name type="scientific">Ascobolus immersus RN42</name>
    <dbReference type="NCBI Taxonomy" id="1160509"/>
    <lineage>
        <taxon>Eukaryota</taxon>
        <taxon>Fungi</taxon>
        <taxon>Dikarya</taxon>
        <taxon>Ascomycota</taxon>
        <taxon>Pezizomycotina</taxon>
        <taxon>Pezizomycetes</taxon>
        <taxon>Pezizales</taxon>
        <taxon>Ascobolaceae</taxon>
        <taxon>Ascobolus</taxon>
    </lineage>
</organism>
<dbReference type="Pfam" id="PF01624">
    <property type="entry name" value="MutS_I"/>
    <property type="match status" value="1"/>
</dbReference>
<gene>
    <name evidence="9" type="ORF">BJ508DRAFT_417133</name>
</gene>
<dbReference type="InterPro" id="IPR036187">
    <property type="entry name" value="DNA_mismatch_repair_MutS_sf"/>
</dbReference>
<feature type="domain" description="DNA mismatch repair proteins mutS family" evidence="8">
    <location>
        <begin position="778"/>
        <end position="972"/>
    </location>
</feature>
<dbReference type="Gene3D" id="3.40.50.300">
    <property type="entry name" value="P-loop containing nucleotide triphosphate hydrolases"/>
    <property type="match status" value="1"/>
</dbReference>
<dbReference type="GO" id="GO:0140664">
    <property type="term" value="F:ATP-dependent DNA damage sensor activity"/>
    <property type="evidence" value="ECO:0007669"/>
    <property type="project" value="InterPro"/>
</dbReference>
<dbReference type="STRING" id="1160509.A0A3N4HVR5"/>
<evidence type="ECO:0000313" key="10">
    <source>
        <dbReference type="Proteomes" id="UP000275078"/>
    </source>
</evidence>
<dbReference type="Proteomes" id="UP000275078">
    <property type="component" value="Unassembled WGS sequence"/>
</dbReference>
<dbReference type="GO" id="GO:0043504">
    <property type="term" value="P:mitochondrial DNA repair"/>
    <property type="evidence" value="ECO:0007669"/>
    <property type="project" value="TreeGrafter"/>
</dbReference>
<keyword evidence="10" id="KW-1185">Reference proteome</keyword>
<proteinExistence type="inferred from homology"/>
<dbReference type="GO" id="GO:0005634">
    <property type="term" value="C:nucleus"/>
    <property type="evidence" value="ECO:0007669"/>
    <property type="project" value="TreeGrafter"/>
</dbReference>
<evidence type="ECO:0000256" key="2">
    <source>
        <dbReference type="ARBA" id="ARBA00022741"/>
    </source>
</evidence>
<dbReference type="InterPro" id="IPR007860">
    <property type="entry name" value="DNA_mmatch_repair_MutS_con_dom"/>
</dbReference>
<dbReference type="PIRSF" id="PIRSF037677">
    <property type="entry name" value="DNA_mis_repair_Msh6"/>
    <property type="match status" value="1"/>
</dbReference>
<evidence type="ECO:0000256" key="5">
    <source>
        <dbReference type="ARBA" id="ARBA00023125"/>
    </source>
</evidence>
<dbReference type="GO" id="GO:0005739">
    <property type="term" value="C:mitochondrion"/>
    <property type="evidence" value="ECO:0007669"/>
    <property type="project" value="TreeGrafter"/>
</dbReference>
<dbReference type="GO" id="GO:0030983">
    <property type="term" value="F:mismatched DNA binding"/>
    <property type="evidence" value="ECO:0007669"/>
    <property type="project" value="InterPro"/>
</dbReference>
<dbReference type="Gene3D" id="3.30.420.110">
    <property type="entry name" value="MutS, connector domain"/>
    <property type="match status" value="1"/>
</dbReference>
<name>A0A3N4HVR5_ASCIM</name>
<dbReference type="PANTHER" id="PTHR11361:SF34">
    <property type="entry name" value="DNA MISMATCH REPAIR PROTEIN MSH1, MITOCHONDRIAL"/>
    <property type="match status" value="1"/>
</dbReference>
<evidence type="ECO:0000256" key="3">
    <source>
        <dbReference type="ARBA" id="ARBA00022763"/>
    </source>
</evidence>
<dbReference type="GO" id="GO:0006298">
    <property type="term" value="P:mismatch repair"/>
    <property type="evidence" value="ECO:0007669"/>
    <property type="project" value="InterPro"/>
</dbReference>
<dbReference type="SMART" id="SM00534">
    <property type="entry name" value="MUTSac"/>
    <property type="match status" value="1"/>
</dbReference>
<comment type="similarity">
    <text evidence="1">Belongs to the DNA mismatch repair MutS family.</text>
</comment>
<dbReference type="SMART" id="SM00533">
    <property type="entry name" value="MUTSd"/>
    <property type="match status" value="1"/>
</dbReference>
<dbReference type="GO" id="GO:0005524">
    <property type="term" value="F:ATP binding"/>
    <property type="evidence" value="ECO:0007669"/>
    <property type="project" value="UniProtKB-KW"/>
</dbReference>
<dbReference type="SUPFAM" id="SSF55271">
    <property type="entry name" value="DNA repair protein MutS, domain I"/>
    <property type="match status" value="1"/>
</dbReference>
<evidence type="ECO:0000313" key="9">
    <source>
        <dbReference type="EMBL" id="RPA77297.1"/>
    </source>
</evidence>
<protein>
    <submittedName>
        <fullName evidence="9">Uncharacterized protein</fullName>
    </submittedName>
</protein>
<evidence type="ECO:0000256" key="1">
    <source>
        <dbReference type="ARBA" id="ARBA00006271"/>
    </source>
</evidence>
<evidence type="ECO:0000259" key="8">
    <source>
        <dbReference type="SMART" id="SM00534"/>
    </source>
</evidence>
<evidence type="ECO:0000256" key="6">
    <source>
        <dbReference type="ARBA" id="ARBA00023204"/>
    </source>
</evidence>
<keyword evidence="5" id="KW-0238">DNA-binding</keyword>
<dbReference type="SUPFAM" id="SSF53150">
    <property type="entry name" value="DNA repair protein MutS, domain II"/>
    <property type="match status" value="1"/>
</dbReference>
<keyword evidence="3" id="KW-0227">DNA damage</keyword>
<keyword evidence="6" id="KW-0234">DNA repair</keyword>